<keyword evidence="6 8" id="KW-0802">TPR repeat</keyword>
<evidence type="ECO:0000256" key="7">
    <source>
        <dbReference type="ARBA" id="ARBA00023140"/>
    </source>
</evidence>
<proteinExistence type="inferred from homology"/>
<dbReference type="Gene3D" id="1.25.40.10">
    <property type="entry name" value="Tetratricopeptide repeat domain"/>
    <property type="match status" value="1"/>
</dbReference>
<sequence length="501" mass="58064">MLKQLFDISEKKGNQNELITLSKNYGNTQSIISSGVERSINGFIGENKNNDLSVQEYLANISNKTMPPNTFDMRQLLEQLPENNLNFENLERFWNNSLNISNSNYLANDWTRQFNEGNNKWMEEFILEQKNLKMENEWGKINEGSVWAKDFLENYDLNGKQLNNWENEFLNDFVGENEKIEFFDYESAWEKYDSKEKQEKFEFSKNNPFINEENLIEKAKENLSNGRIANSILFYEAAIQKDPENVEIWYSLGIALAENEQDPKAICALRNALKLNSKYLKAILALSVSLANEGFDCLALHELDKFICIYKNCSEEEMPKEEGTTSFGFQYKKLDKNEFLKVEAKFLEVIKFVQPECELVEIQNAMSILYNLSNDYNKAIECLNSALNFKPEDPILWNRLGATLANADRSAEAINAYKRALQISPSYVRVRYNLGVSCMNLQKAAIHFLAALKIQHSPEQSLIWSRLRSVIIRMENIQLDNEIFEAINCHDLDRISKIFGV</sequence>
<feature type="repeat" description="TPR" evidence="8">
    <location>
        <begin position="360"/>
        <end position="393"/>
    </location>
</feature>
<dbReference type="AlphaFoldDB" id="A0A915NBZ9"/>
<evidence type="ECO:0000313" key="9">
    <source>
        <dbReference type="Proteomes" id="UP000887561"/>
    </source>
</evidence>
<dbReference type="Proteomes" id="UP000887561">
    <property type="component" value="Unplaced"/>
</dbReference>
<dbReference type="InterPro" id="IPR011990">
    <property type="entry name" value="TPR-like_helical_dom_sf"/>
</dbReference>
<keyword evidence="4" id="KW-0963">Cytoplasm</keyword>
<comment type="subcellular location">
    <subcellularLocation>
        <location evidence="2">Cytoplasm</location>
    </subcellularLocation>
    <subcellularLocation>
        <location evidence="1">Peroxisome</location>
    </subcellularLocation>
</comment>
<evidence type="ECO:0000256" key="1">
    <source>
        <dbReference type="ARBA" id="ARBA00004275"/>
    </source>
</evidence>
<dbReference type="Pfam" id="PF13431">
    <property type="entry name" value="TPR_17"/>
    <property type="match status" value="1"/>
</dbReference>
<dbReference type="InterPro" id="IPR024111">
    <property type="entry name" value="PEX5/PEX5L"/>
</dbReference>
<evidence type="ECO:0000256" key="5">
    <source>
        <dbReference type="ARBA" id="ARBA00022737"/>
    </source>
</evidence>
<evidence type="ECO:0000256" key="8">
    <source>
        <dbReference type="PROSITE-ProRule" id="PRU00339"/>
    </source>
</evidence>
<dbReference type="InterPro" id="IPR019734">
    <property type="entry name" value="TPR_rpt"/>
</dbReference>
<evidence type="ECO:0000256" key="6">
    <source>
        <dbReference type="ARBA" id="ARBA00022803"/>
    </source>
</evidence>
<feature type="repeat" description="TPR" evidence="8">
    <location>
        <begin position="246"/>
        <end position="279"/>
    </location>
</feature>
<dbReference type="Pfam" id="PF13414">
    <property type="entry name" value="TPR_11"/>
    <property type="match status" value="2"/>
</dbReference>
<dbReference type="WBParaSite" id="scaffold8990_cov257.g13558">
    <property type="protein sequence ID" value="scaffold8990_cov257.g13558"/>
    <property type="gene ID" value="scaffold8990_cov257.g13558"/>
</dbReference>
<keyword evidence="9" id="KW-1185">Reference proteome</keyword>
<comment type="similarity">
    <text evidence="3">Belongs to the peroxisomal targeting signal receptor family.</text>
</comment>
<reference evidence="10" key="1">
    <citation type="submission" date="2022-11" db="UniProtKB">
        <authorList>
            <consortium name="WormBaseParasite"/>
        </authorList>
    </citation>
    <scope>IDENTIFICATION</scope>
</reference>
<protein>
    <submittedName>
        <fullName evidence="10">Peroxin-5</fullName>
    </submittedName>
</protein>
<name>A0A915NBZ9_MELJA</name>
<dbReference type="GO" id="GO:0005052">
    <property type="term" value="F:peroxisome matrix targeting signal-1 binding"/>
    <property type="evidence" value="ECO:0007669"/>
    <property type="project" value="TreeGrafter"/>
</dbReference>
<feature type="repeat" description="TPR" evidence="8">
    <location>
        <begin position="394"/>
        <end position="427"/>
    </location>
</feature>
<evidence type="ECO:0000256" key="2">
    <source>
        <dbReference type="ARBA" id="ARBA00004496"/>
    </source>
</evidence>
<dbReference type="PROSITE" id="PS50005">
    <property type="entry name" value="TPR"/>
    <property type="match status" value="3"/>
</dbReference>
<evidence type="ECO:0000256" key="4">
    <source>
        <dbReference type="ARBA" id="ARBA00022490"/>
    </source>
</evidence>
<dbReference type="PANTHER" id="PTHR10130">
    <property type="entry name" value="PEROXISOMAL TARGETING SIGNAL 1 RECEPTOR PEX5"/>
    <property type="match status" value="1"/>
</dbReference>
<accession>A0A915NBZ9</accession>
<dbReference type="PANTHER" id="PTHR10130:SF0">
    <property type="entry name" value="GH08708P"/>
    <property type="match status" value="1"/>
</dbReference>
<evidence type="ECO:0000256" key="3">
    <source>
        <dbReference type="ARBA" id="ARBA00005348"/>
    </source>
</evidence>
<dbReference type="SUPFAM" id="SSF48452">
    <property type="entry name" value="TPR-like"/>
    <property type="match status" value="1"/>
</dbReference>
<dbReference type="GO" id="GO:0016560">
    <property type="term" value="P:protein import into peroxisome matrix, docking"/>
    <property type="evidence" value="ECO:0007669"/>
    <property type="project" value="TreeGrafter"/>
</dbReference>
<dbReference type="SMART" id="SM00028">
    <property type="entry name" value="TPR"/>
    <property type="match status" value="5"/>
</dbReference>
<evidence type="ECO:0000313" key="10">
    <source>
        <dbReference type="WBParaSite" id="scaffold8990_cov257.g13558"/>
    </source>
</evidence>
<dbReference type="GO" id="GO:0005829">
    <property type="term" value="C:cytosol"/>
    <property type="evidence" value="ECO:0007669"/>
    <property type="project" value="TreeGrafter"/>
</dbReference>
<keyword evidence="7" id="KW-0576">Peroxisome</keyword>
<organism evidence="9 10">
    <name type="scientific">Meloidogyne javanica</name>
    <name type="common">Root-knot nematode worm</name>
    <dbReference type="NCBI Taxonomy" id="6303"/>
    <lineage>
        <taxon>Eukaryota</taxon>
        <taxon>Metazoa</taxon>
        <taxon>Ecdysozoa</taxon>
        <taxon>Nematoda</taxon>
        <taxon>Chromadorea</taxon>
        <taxon>Rhabditida</taxon>
        <taxon>Tylenchina</taxon>
        <taxon>Tylenchomorpha</taxon>
        <taxon>Tylenchoidea</taxon>
        <taxon>Meloidogynidae</taxon>
        <taxon>Meloidogyninae</taxon>
        <taxon>Meloidogyne</taxon>
        <taxon>Meloidogyne incognita group</taxon>
    </lineage>
</organism>
<dbReference type="GO" id="GO:0005778">
    <property type="term" value="C:peroxisomal membrane"/>
    <property type="evidence" value="ECO:0007669"/>
    <property type="project" value="TreeGrafter"/>
</dbReference>
<keyword evidence="5" id="KW-0677">Repeat</keyword>